<dbReference type="AlphaFoldDB" id="A0AAD2CTN9"/>
<keyword evidence="1" id="KW-0732">Signal</keyword>
<organism evidence="3 4">
    <name type="scientific">Cylindrotheca closterium</name>
    <dbReference type="NCBI Taxonomy" id="2856"/>
    <lineage>
        <taxon>Eukaryota</taxon>
        <taxon>Sar</taxon>
        <taxon>Stramenopiles</taxon>
        <taxon>Ochrophyta</taxon>
        <taxon>Bacillariophyta</taxon>
        <taxon>Bacillariophyceae</taxon>
        <taxon>Bacillariophycidae</taxon>
        <taxon>Bacillariales</taxon>
        <taxon>Bacillariaceae</taxon>
        <taxon>Cylindrotheca</taxon>
    </lineage>
</organism>
<evidence type="ECO:0000259" key="2">
    <source>
        <dbReference type="PROSITE" id="PS50011"/>
    </source>
</evidence>
<evidence type="ECO:0000313" key="4">
    <source>
        <dbReference type="Proteomes" id="UP001295423"/>
    </source>
</evidence>
<feature type="signal peptide" evidence="1">
    <location>
        <begin position="1"/>
        <end position="26"/>
    </location>
</feature>
<dbReference type="PANTHER" id="PTHR24362">
    <property type="entry name" value="SERINE/THREONINE-PROTEIN KINASE NEK"/>
    <property type="match status" value="1"/>
</dbReference>
<gene>
    <name evidence="3" type="ORF">CYCCA115_LOCUS8148</name>
</gene>
<dbReference type="InterPro" id="IPR011009">
    <property type="entry name" value="Kinase-like_dom_sf"/>
</dbReference>
<feature type="domain" description="Protein kinase" evidence="2">
    <location>
        <begin position="73"/>
        <end position="342"/>
    </location>
</feature>
<proteinExistence type="predicted"/>
<name>A0AAD2CTN9_9STRA</name>
<dbReference type="EMBL" id="CAKOGP040001112">
    <property type="protein sequence ID" value="CAJ1942842.1"/>
    <property type="molecule type" value="Genomic_DNA"/>
</dbReference>
<dbReference type="GO" id="GO:0005524">
    <property type="term" value="F:ATP binding"/>
    <property type="evidence" value="ECO:0007669"/>
    <property type="project" value="InterPro"/>
</dbReference>
<evidence type="ECO:0000256" key="1">
    <source>
        <dbReference type="SAM" id="SignalP"/>
    </source>
</evidence>
<dbReference type="Proteomes" id="UP001295423">
    <property type="component" value="Unassembled WGS sequence"/>
</dbReference>
<reference evidence="3" key="1">
    <citation type="submission" date="2023-08" db="EMBL/GenBank/DDBJ databases">
        <authorList>
            <person name="Audoor S."/>
            <person name="Bilcke G."/>
        </authorList>
    </citation>
    <scope>NUCLEOTIDE SEQUENCE</scope>
</reference>
<dbReference type="PROSITE" id="PS50011">
    <property type="entry name" value="PROTEIN_KINASE_DOM"/>
    <property type="match status" value="1"/>
</dbReference>
<comment type="caution">
    <text evidence="3">The sequence shown here is derived from an EMBL/GenBank/DDBJ whole genome shotgun (WGS) entry which is preliminary data.</text>
</comment>
<keyword evidence="4" id="KW-1185">Reference proteome</keyword>
<sequence length="474" mass="54671">MTRNGKRLQRLCLLITLASCSTFAPAHRTLRRSLQPLRFQNEVDEQLLWDLPITTPFNPNNETPIGKLFKNTYVIDRQIECGSEKIQLYEAFHVRDDGKAYPMIVKLSKNIGSIQVEHEVYRTIESQLRDDERDCFVQIYDLIEEPNCIPGKSALVLEKGEEDLRTHIQRLGRFQGPELRSAMQKVIRIVEALHSKGMVWTEIKAENFIVQRDGTIKGIDLESVIYHQNYLQMYTAETVPPEFPLADLYQCVPSIQPDFSFDIWGLGIVMFEMATGNSFFDGGLKDIEFIKEKLYYIDEIEPFVQRKLWQVDPGARQIIEQCLRVDASVRSSSMELLQFPYFSEARRVTPTLPAIPQRNDAQVSNKAEQQSDHLQHQRMEGRQGGVLDIGLSQRVDAVVRAFQKYARKNPSSEGIFSHIFQWTADPSLPQLFSPQNHDISTQRFESVLMAINTVEKIDPQAAREFLYILHQTFL</sequence>
<dbReference type="GO" id="GO:0004672">
    <property type="term" value="F:protein kinase activity"/>
    <property type="evidence" value="ECO:0007669"/>
    <property type="project" value="InterPro"/>
</dbReference>
<evidence type="ECO:0000313" key="3">
    <source>
        <dbReference type="EMBL" id="CAJ1942842.1"/>
    </source>
</evidence>
<dbReference type="SUPFAM" id="SSF56112">
    <property type="entry name" value="Protein kinase-like (PK-like)"/>
    <property type="match status" value="1"/>
</dbReference>
<feature type="chain" id="PRO_5042054113" description="Protein kinase domain-containing protein" evidence="1">
    <location>
        <begin position="27"/>
        <end position="474"/>
    </location>
</feature>
<dbReference type="Gene3D" id="1.10.510.10">
    <property type="entry name" value="Transferase(Phosphotransferase) domain 1"/>
    <property type="match status" value="1"/>
</dbReference>
<dbReference type="Pfam" id="PF00069">
    <property type="entry name" value="Pkinase"/>
    <property type="match status" value="1"/>
</dbReference>
<dbReference type="PANTHER" id="PTHR24362:SF309">
    <property type="entry name" value="PROTEIN KINASE DOMAIN-CONTAINING PROTEIN"/>
    <property type="match status" value="1"/>
</dbReference>
<accession>A0AAD2CTN9</accession>
<protein>
    <recommendedName>
        <fullName evidence="2">Protein kinase domain-containing protein</fullName>
    </recommendedName>
</protein>
<dbReference type="SMART" id="SM00220">
    <property type="entry name" value="S_TKc"/>
    <property type="match status" value="1"/>
</dbReference>
<dbReference type="InterPro" id="IPR000719">
    <property type="entry name" value="Prot_kinase_dom"/>
</dbReference>